<dbReference type="Gene3D" id="3.20.20.80">
    <property type="entry name" value="Glycosidases"/>
    <property type="match status" value="1"/>
</dbReference>
<dbReference type="Gene3D" id="3.90.400.10">
    <property type="entry name" value="Oligo-1,6-glucosidase, Domain 2"/>
    <property type="match status" value="1"/>
</dbReference>
<dbReference type="STRING" id="2340.JV46_04310"/>
<dbReference type="RefSeq" id="WP_052132171.1">
    <property type="nucleotide sequence ID" value="NZ_JRAA01000002.1"/>
</dbReference>
<dbReference type="InterPro" id="IPR045857">
    <property type="entry name" value="O16G_dom_2"/>
</dbReference>
<evidence type="ECO:0000259" key="4">
    <source>
        <dbReference type="SMART" id="SM00642"/>
    </source>
</evidence>
<feature type="binding site" evidence="3">
    <location>
        <position position="452"/>
    </location>
    <ligand>
        <name>substrate</name>
    </ligand>
</feature>
<dbReference type="InterPro" id="IPR033746">
    <property type="entry name" value="GGa_phosphorylase"/>
</dbReference>
<evidence type="ECO:0000313" key="6">
    <source>
        <dbReference type="EMBL" id="OOY34602.1"/>
    </source>
</evidence>
<dbReference type="InterPro" id="IPR016377">
    <property type="entry name" value="Sucrose_GGa_phosphorylase-rel"/>
</dbReference>
<evidence type="ECO:0000256" key="3">
    <source>
        <dbReference type="PIRSR" id="PIRSR003059-2"/>
    </source>
</evidence>
<dbReference type="AlphaFoldDB" id="A0A0B0HAR8"/>
<accession>A0A0B0HAR8</accession>
<sequence length="580" mass="66662">MTQTDLDSRLLHHLGVLYGEQAQELLPRLHQVISHHIELRQGECLKRAKWDEQDIMLITYGDSVQYPGMKPLAGLKQFLDRRLHNVFSMVHILPFFPYSSDDGFSVSDFRSVNPDLGDWDDIAAFKQNFDLMFDLVLNHMSREHLWFVNYVQDASPGRDYVIEVDEEESKNLSMVVRPRASPLLSRVRTPRGNRHVWATFSNDQIDLNYANPEVLLEFIDTLLDYVRHGARAVRLDAVAFLWKELGSSCIHLPQTHEVVKLFRTLMEVLEPGAILLTETNVPHAENIGYFGEGDEADMIYQFSLPPLILHAIHTESTRYLTQWAMHLDQEERPAGCTYLNFTASHDGVGLRPLEGIIPDDEVDELIEEMRSRGAFVSMRANSDGQDRPYELNISYFDAFRHPEEIPDRWHISRFSLSQTMPLALRGIPAVYINALAGTPNDPVGVERTGMTRSINRRKWDGPELENLIDHPLTETGRVFPEYARRLKIRQGIKAFHPEAPQRVLDLPDGIFGIMRTSLDGQQEVLALHNLKSRVMEIDLSEIYGEKVNWFDVLHQEIPDMSADTLRMLPLQAVWLLPEKE</sequence>
<dbReference type="Proteomes" id="UP000030856">
    <property type="component" value="Unassembled WGS sequence"/>
</dbReference>
<protein>
    <submittedName>
        <fullName evidence="5">Glycosidase</fullName>
        <ecNumber evidence="5">2.4.1.7</ecNumber>
    </submittedName>
</protein>
<feature type="binding site" evidence="3">
    <location>
        <begin position="234"/>
        <end position="236"/>
    </location>
    <ligand>
        <name>substrate</name>
    </ligand>
</feature>
<evidence type="ECO:0000313" key="5">
    <source>
        <dbReference type="EMBL" id="KHF24939.1"/>
    </source>
</evidence>
<organism evidence="5 7">
    <name type="scientific">Solemya velum gill symbiont</name>
    <dbReference type="NCBI Taxonomy" id="2340"/>
    <lineage>
        <taxon>Bacteria</taxon>
        <taxon>Pseudomonadati</taxon>
        <taxon>Pseudomonadota</taxon>
        <taxon>Gammaproteobacteria</taxon>
        <taxon>sulfur-oxidizing symbionts</taxon>
    </lineage>
</organism>
<feature type="binding site" evidence="3">
    <location>
        <begin position="345"/>
        <end position="346"/>
    </location>
    <ligand>
        <name>substrate</name>
    </ligand>
</feature>
<dbReference type="OrthoDB" id="9805159at2"/>
<dbReference type="Proteomes" id="UP000190962">
    <property type="component" value="Unassembled WGS sequence"/>
</dbReference>
<keyword evidence="7" id="KW-1185">Reference proteome</keyword>
<dbReference type="eggNOG" id="COG0366">
    <property type="taxonomic scope" value="Bacteria"/>
</dbReference>
<dbReference type="SUPFAM" id="SSF51445">
    <property type="entry name" value="(Trans)glycosidases"/>
    <property type="match status" value="1"/>
</dbReference>
<evidence type="ECO:0000313" key="7">
    <source>
        <dbReference type="Proteomes" id="UP000030856"/>
    </source>
</evidence>
<dbReference type="EC" id="2.4.1.7" evidence="5"/>
<dbReference type="PANTHER" id="PTHR38784:SF1">
    <property type="entry name" value="SUCROSE PHOSPHORYLASE"/>
    <property type="match status" value="1"/>
</dbReference>
<dbReference type="InterPro" id="IPR006047">
    <property type="entry name" value="GH13_cat_dom"/>
</dbReference>
<dbReference type="PANTHER" id="PTHR38784">
    <property type="entry name" value="SUCROSE PHOSPHORYLASE"/>
    <property type="match status" value="1"/>
</dbReference>
<dbReference type="GO" id="GO:0005975">
    <property type="term" value="P:carbohydrate metabolic process"/>
    <property type="evidence" value="ECO:0007669"/>
    <property type="project" value="InterPro"/>
</dbReference>
<evidence type="ECO:0000256" key="2">
    <source>
        <dbReference type="ARBA" id="ARBA00022679"/>
    </source>
</evidence>
<dbReference type="PATRIC" id="fig|2340.3.peg.1576"/>
<name>A0A0B0HAR8_SOVGS</name>
<evidence type="ECO:0000256" key="1">
    <source>
        <dbReference type="ARBA" id="ARBA00022676"/>
    </source>
</evidence>
<dbReference type="Pfam" id="PF00128">
    <property type="entry name" value="Alpha-amylase"/>
    <property type="match status" value="1"/>
</dbReference>
<dbReference type="SMART" id="SM00642">
    <property type="entry name" value="Aamy"/>
    <property type="match status" value="1"/>
</dbReference>
<dbReference type="PIRSF" id="PIRSF003059">
    <property type="entry name" value="Sucrose_phosphorylase"/>
    <property type="match status" value="1"/>
</dbReference>
<evidence type="ECO:0000313" key="8">
    <source>
        <dbReference type="Proteomes" id="UP000190962"/>
    </source>
</evidence>
<dbReference type="GO" id="GO:0016798">
    <property type="term" value="F:hydrolase activity, acting on glycosyl bonds"/>
    <property type="evidence" value="ECO:0007669"/>
    <property type="project" value="UniProtKB-KW"/>
</dbReference>
<keyword evidence="5" id="KW-0326">Glycosidase</keyword>
<proteinExistence type="predicted"/>
<dbReference type="GO" id="GO:0009018">
    <property type="term" value="F:sucrose phosphorylase activity"/>
    <property type="evidence" value="ECO:0007669"/>
    <property type="project" value="UniProtKB-EC"/>
</dbReference>
<feature type="binding site" evidence="3">
    <location>
        <position position="101"/>
    </location>
    <ligand>
        <name>substrate</name>
    </ligand>
</feature>
<dbReference type="CDD" id="cd11356">
    <property type="entry name" value="AmyAc_Sucrose_phosphorylase-like_1"/>
    <property type="match status" value="1"/>
</dbReference>
<comment type="caution">
    <text evidence="5">The sequence shown here is derived from an EMBL/GenBank/DDBJ whole genome shotgun (WGS) entry which is preliminary data.</text>
</comment>
<keyword evidence="5" id="KW-0378">Hydrolase</keyword>
<feature type="domain" description="Glycosyl hydrolase family 13 catalytic" evidence="4">
    <location>
        <begin position="54"/>
        <end position="489"/>
    </location>
</feature>
<dbReference type="InterPro" id="IPR017853">
    <property type="entry name" value="GH"/>
</dbReference>
<gene>
    <name evidence="6" type="ORF">BOV88_09110</name>
    <name evidence="5" type="ORF">JV46_04310</name>
</gene>
<dbReference type="EMBL" id="MPNX01000013">
    <property type="protein sequence ID" value="OOY34602.1"/>
    <property type="molecule type" value="Genomic_DNA"/>
</dbReference>
<feature type="binding site" evidence="3">
    <location>
        <position position="139"/>
    </location>
    <ligand>
        <name>substrate</name>
    </ligand>
</feature>
<reference evidence="6 8" key="2">
    <citation type="submission" date="2016-11" db="EMBL/GenBank/DDBJ databases">
        <title>Mixed transmission modes and dynamic genome evolution in an obligate animal-bacterial symbiosis.</title>
        <authorList>
            <person name="Russell S.L."/>
            <person name="Corbett-Detig R.B."/>
            <person name="Cavanaugh C.M."/>
        </authorList>
    </citation>
    <scope>NUCLEOTIDE SEQUENCE [LARGE SCALE GENOMIC DNA]</scope>
    <source>
        <strain evidence="6">MA-KB16</strain>
    </source>
</reference>
<dbReference type="EMBL" id="JRAA01000002">
    <property type="protein sequence ID" value="KHF24939.1"/>
    <property type="molecule type" value="Genomic_DNA"/>
</dbReference>
<keyword evidence="2 5" id="KW-0808">Transferase</keyword>
<keyword evidence="1 5" id="KW-0328">Glycosyltransferase</keyword>
<reference evidence="5 7" key="1">
    <citation type="journal article" date="2014" name="BMC Genomics">
        <title>The genome of the intracellular bacterium of the coastal bivalve, Solemya velum: a blueprint for thriving in and out of symbiosis.</title>
        <authorList>
            <person name="Dmytrenko O."/>
            <person name="Russell S.L."/>
            <person name="Loo W.T."/>
            <person name="Fontanez K.M."/>
            <person name="Liao L."/>
            <person name="Roeselers G."/>
            <person name="Sharma R."/>
            <person name="Stewart F.J."/>
            <person name="Newton I.L."/>
            <person name="Woyke T."/>
            <person name="Wu D."/>
            <person name="Lang J.M."/>
            <person name="Eisen J.A."/>
            <person name="Cavanaugh C.M."/>
        </authorList>
    </citation>
    <scope>NUCLEOTIDE SEQUENCE [LARGE SCALE GENOMIC DNA]</scope>
    <source>
        <strain evidence="5 7">WH</strain>
    </source>
</reference>